<dbReference type="GO" id="GO:0008976">
    <property type="term" value="F:polyphosphate kinase activity"/>
    <property type="evidence" value="ECO:0007669"/>
    <property type="project" value="UniProtKB-UniRule"/>
</dbReference>
<comment type="similarity">
    <text evidence="1 4">Belongs to the polyphosphate kinase 2 (PPK2) family. Class I subfamily.</text>
</comment>
<organism evidence="5 6">
    <name type="scientific">Brevirhabdus pacifica</name>
    <dbReference type="NCBI Taxonomy" id="1267768"/>
    <lineage>
        <taxon>Bacteria</taxon>
        <taxon>Pseudomonadati</taxon>
        <taxon>Pseudomonadota</taxon>
        <taxon>Alphaproteobacteria</taxon>
        <taxon>Rhodobacterales</taxon>
        <taxon>Paracoccaceae</taxon>
        <taxon>Brevirhabdus</taxon>
    </lineage>
</organism>
<protein>
    <recommendedName>
        <fullName evidence="4">ADP/GDP-polyphosphate phosphotransferase</fullName>
        <ecNumber evidence="4">2.7.4.-</ecNumber>
    </recommendedName>
    <alternativeName>
        <fullName evidence="4">Polyphosphate kinase PPK2</fullName>
    </alternativeName>
</protein>
<dbReference type="InterPro" id="IPR016898">
    <property type="entry name" value="Polyphosphate_phosphotransfera"/>
</dbReference>
<dbReference type="AlphaFoldDB" id="A0A1U7DEX6"/>
<keyword evidence="6" id="KW-1185">Reference proteome</keyword>
<evidence type="ECO:0000256" key="1">
    <source>
        <dbReference type="ARBA" id="ARBA00009924"/>
    </source>
</evidence>
<dbReference type="NCBIfam" id="TIGR03707">
    <property type="entry name" value="PPK2_P_aer"/>
    <property type="match status" value="1"/>
</dbReference>
<dbReference type="InterPro" id="IPR022488">
    <property type="entry name" value="PPK2-related"/>
</dbReference>
<dbReference type="OrthoDB" id="9775224at2"/>
<evidence type="ECO:0000256" key="2">
    <source>
        <dbReference type="ARBA" id="ARBA00022679"/>
    </source>
</evidence>
<dbReference type="EC" id="2.7.4.-" evidence="4"/>
<dbReference type="STRING" id="1267768.BV394_01485"/>
<keyword evidence="2 4" id="KW-0808">Transferase</keyword>
<dbReference type="EMBL" id="CP019124">
    <property type="protein sequence ID" value="APX88560.1"/>
    <property type="molecule type" value="Genomic_DNA"/>
</dbReference>
<dbReference type="PIRSF" id="PIRSF028756">
    <property type="entry name" value="PPK2_prd"/>
    <property type="match status" value="1"/>
</dbReference>
<dbReference type="PANTHER" id="PTHR34383:SF1">
    <property type="entry name" value="ADP-POLYPHOSPHATE PHOSPHOTRANSFERASE"/>
    <property type="match status" value="1"/>
</dbReference>
<comment type="function">
    <text evidence="4">Uses inorganic polyphosphate (polyP) as a donor to convert GDP to GTP or ADP to ATP.</text>
</comment>
<evidence type="ECO:0000313" key="6">
    <source>
        <dbReference type="Proteomes" id="UP000187266"/>
    </source>
</evidence>
<dbReference type="PANTHER" id="PTHR34383">
    <property type="entry name" value="POLYPHOSPHATE:AMP PHOSPHOTRANSFERASE-RELATED"/>
    <property type="match status" value="1"/>
</dbReference>
<gene>
    <name evidence="5" type="ORF">BV394_01485</name>
</gene>
<dbReference type="GO" id="GO:0006793">
    <property type="term" value="P:phosphorus metabolic process"/>
    <property type="evidence" value="ECO:0007669"/>
    <property type="project" value="InterPro"/>
</dbReference>
<proteinExistence type="inferred from homology"/>
<accession>A0A1U7DEX6</accession>
<name>A0A1U7DEX6_9RHOB</name>
<dbReference type="InterPro" id="IPR022486">
    <property type="entry name" value="PPK2_PA0141"/>
</dbReference>
<dbReference type="SUPFAM" id="SSF52540">
    <property type="entry name" value="P-loop containing nucleoside triphosphate hydrolases"/>
    <property type="match status" value="1"/>
</dbReference>
<sequence>MEPPFVGAITKYYQQQAPANVRAAVEAAGDRPILSDSYPYDRRMKRRDYEAQMDALQIELVRLQRWVRASGQRVCMVFEGRDAAGKGGTIARIRANQNPRHTHTVALAKPSDREMTQWYFQRYVQHLPAAGEIVLFDRSWYNRAVVERVFGFSTDAQREHFFNQVPDFENMLVEEGITLIKVWLNVGRAEQLNRMLAREADPLKQWKLSRIDVEGLAQWDSYSEAIEEMFARTHTPTAPWTVVRADDKRRARLAVIRRLLAALPYEGRNAEVVGAPDPAISGGPDIWHG</sequence>
<dbReference type="InterPro" id="IPR027417">
    <property type="entry name" value="P-loop_NTPase"/>
</dbReference>
<evidence type="ECO:0000256" key="4">
    <source>
        <dbReference type="RuleBase" id="RU369062"/>
    </source>
</evidence>
<keyword evidence="3 4" id="KW-0418">Kinase</keyword>
<accession>A0A2M9DGP7</accession>
<dbReference type="Gene3D" id="3.40.50.300">
    <property type="entry name" value="P-loop containing nucleotide triphosphate hydrolases"/>
    <property type="match status" value="1"/>
</dbReference>
<reference evidence="5 6" key="1">
    <citation type="submission" date="2017-01" db="EMBL/GenBank/DDBJ databases">
        <title>Genomic analysis of Xuhuaishuia manganoxidans DY6-4.</title>
        <authorList>
            <person name="Wang X."/>
        </authorList>
    </citation>
    <scope>NUCLEOTIDE SEQUENCE [LARGE SCALE GENOMIC DNA]</scope>
    <source>
        <strain evidence="5 6">DY6-4</strain>
    </source>
</reference>
<dbReference type="Pfam" id="PF03976">
    <property type="entry name" value="PPK2"/>
    <property type="match status" value="1"/>
</dbReference>
<comment type="subunit">
    <text evidence="4">Homotetramer.</text>
</comment>
<evidence type="ECO:0000256" key="3">
    <source>
        <dbReference type="ARBA" id="ARBA00022777"/>
    </source>
</evidence>
<dbReference type="RefSeq" id="WP_076978585.1">
    <property type="nucleotide sequence ID" value="NZ_CP019124.1"/>
</dbReference>
<dbReference type="Proteomes" id="UP000187266">
    <property type="component" value="Chromosome"/>
</dbReference>
<evidence type="ECO:0000313" key="5">
    <source>
        <dbReference type="EMBL" id="APX88560.1"/>
    </source>
</evidence>